<dbReference type="PROSITE" id="PS00697">
    <property type="entry name" value="DNA_LIGASE_A1"/>
    <property type="match status" value="1"/>
</dbReference>
<dbReference type="NCBIfam" id="TIGR00574">
    <property type="entry name" value="dnl1"/>
    <property type="match status" value="1"/>
</dbReference>
<evidence type="ECO:0000256" key="5">
    <source>
        <dbReference type="ARBA" id="ARBA00022723"/>
    </source>
</evidence>
<dbReference type="GO" id="GO:0032807">
    <property type="term" value="C:DNA ligase IV complex"/>
    <property type="evidence" value="ECO:0007669"/>
    <property type="project" value="TreeGrafter"/>
</dbReference>
<dbReference type="OrthoDB" id="151490at2759"/>
<comment type="cofactor">
    <cofactor evidence="1">
        <name>Mg(2+)</name>
        <dbReference type="ChEBI" id="CHEBI:18420"/>
    </cofactor>
</comment>
<keyword evidence="9 15" id="KW-0067">ATP-binding</keyword>
<dbReference type="InterPro" id="IPR016059">
    <property type="entry name" value="DNA_ligase_ATP-dep_CS"/>
</dbReference>
<dbReference type="EC" id="6.5.1.1" evidence="15"/>
<dbReference type="Gene3D" id="1.10.3260.10">
    <property type="entry name" value="DNA ligase, ATP-dependent, N-terminal domain"/>
    <property type="match status" value="1"/>
</dbReference>
<proteinExistence type="inferred from homology"/>
<evidence type="ECO:0000256" key="13">
    <source>
        <dbReference type="ARBA" id="ARBA00023242"/>
    </source>
</evidence>
<feature type="region of interest" description="Disordered" evidence="17">
    <location>
        <begin position="1"/>
        <end position="47"/>
    </location>
</feature>
<dbReference type="InterPro" id="IPR012340">
    <property type="entry name" value="NA-bd_OB-fold"/>
</dbReference>
<dbReference type="Proteomes" id="UP000193986">
    <property type="component" value="Unassembled WGS sequence"/>
</dbReference>
<evidence type="ECO:0000313" key="20">
    <source>
        <dbReference type="EMBL" id="ORY34235.1"/>
    </source>
</evidence>
<dbReference type="Gene3D" id="3.40.50.10190">
    <property type="entry name" value="BRCT domain"/>
    <property type="match status" value="2"/>
</dbReference>
<dbReference type="SMART" id="SM00292">
    <property type="entry name" value="BRCT"/>
    <property type="match status" value="2"/>
</dbReference>
<keyword evidence="11 15" id="KW-0233">DNA recombination</keyword>
<feature type="compositionally biased region" description="Basic and acidic residues" evidence="17">
    <location>
        <begin position="861"/>
        <end position="870"/>
    </location>
</feature>
<evidence type="ECO:0000256" key="14">
    <source>
        <dbReference type="ARBA" id="ARBA00034003"/>
    </source>
</evidence>
<accession>A0A1Y2BJD6</accession>
<dbReference type="GO" id="GO:0006310">
    <property type="term" value="P:DNA recombination"/>
    <property type="evidence" value="ECO:0007669"/>
    <property type="project" value="UniProtKB-KW"/>
</dbReference>
<dbReference type="Gene3D" id="2.40.50.140">
    <property type="entry name" value="Nucleic acid-binding proteins"/>
    <property type="match status" value="1"/>
</dbReference>
<dbReference type="CDD" id="cd07968">
    <property type="entry name" value="OBF_DNA_ligase_IV"/>
    <property type="match status" value="1"/>
</dbReference>
<evidence type="ECO:0000256" key="2">
    <source>
        <dbReference type="ARBA" id="ARBA00004123"/>
    </source>
</evidence>
<dbReference type="InterPro" id="IPR029710">
    <property type="entry name" value="LIG4"/>
</dbReference>
<dbReference type="STRING" id="71784.A0A1Y2BJD6"/>
<dbReference type="SUPFAM" id="SSF52113">
    <property type="entry name" value="BRCT domain"/>
    <property type="match status" value="2"/>
</dbReference>
<dbReference type="InterPro" id="IPR001357">
    <property type="entry name" value="BRCT_dom"/>
</dbReference>
<evidence type="ECO:0000256" key="10">
    <source>
        <dbReference type="ARBA" id="ARBA00022842"/>
    </source>
</evidence>
<dbReference type="GO" id="GO:0006297">
    <property type="term" value="P:nucleotide-excision repair, DNA gap filling"/>
    <property type="evidence" value="ECO:0007669"/>
    <property type="project" value="TreeGrafter"/>
</dbReference>
<feature type="compositionally biased region" description="Basic and acidic residues" evidence="17">
    <location>
        <begin position="943"/>
        <end position="955"/>
    </location>
</feature>
<feature type="domain" description="ATP-dependent DNA ligase family profile" evidence="18">
    <location>
        <begin position="405"/>
        <end position="536"/>
    </location>
</feature>
<dbReference type="AlphaFoldDB" id="A0A1Y2BJD6"/>
<dbReference type="GO" id="GO:0046872">
    <property type="term" value="F:metal ion binding"/>
    <property type="evidence" value="ECO:0007669"/>
    <property type="project" value="UniProtKB-KW"/>
</dbReference>
<dbReference type="InterPro" id="IPR000977">
    <property type="entry name" value="DNA_ligase_ATP-dep"/>
</dbReference>
<evidence type="ECO:0000256" key="12">
    <source>
        <dbReference type="ARBA" id="ARBA00023204"/>
    </source>
</evidence>
<evidence type="ECO:0000256" key="11">
    <source>
        <dbReference type="ARBA" id="ARBA00023172"/>
    </source>
</evidence>
<evidence type="ECO:0000256" key="1">
    <source>
        <dbReference type="ARBA" id="ARBA00001946"/>
    </source>
</evidence>
<dbReference type="InterPro" id="IPR036599">
    <property type="entry name" value="DNA_ligase_N_sf"/>
</dbReference>
<dbReference type="InterPro" id="IPR044125">
    <property type="entry name" value="Adenylation_DNA_ligase_IV"/>
</dbReference>
<protein>
    <recommendedName>
        <fullName evidence="15">DNA ligase</fullName>
        <ecNumber evidence="15">6.5.1.1</ecNumber>
    </recommendedName>
</protein>
<dbReference type="Pfam" id="PF04675">
    <property type="entry name" value="DNA_ligase_A_N"/>
    <property type="match status" value="1"/>
</dbReference>
<keyword evidence="12 15" id="KW-0234">DNA repair</keyword>
<dbReference type="InterPro" id="IPR012308">
    <property type="entry name" value="DNA_ligase_ATP-dep_N"/>
</dbReference>
<dbReference type="PROSITE" id="PS00333">
    <property type="entry name" value="DNA_LIGASE_A2"/>
    <property type="match status" value="1"/>
</dbReference>
<feature type="region of interest" description="Disordered" evidence="17">
    <location>
        <begin position="833"/>
        <end position="955"/>
    </location>
</feature>
<feature type="domain" description="BRCT" evidence="19">
    <location>
        <begin position="981"/>
        <end position="1091"/>
    </location>
</feature>
<gene>
    <name evidence="20" type="ORF">BCR39DRAFT_575716</name>
</gene>
<dbReference type="CDD" id="cd07903">
    <property type="entry name" value="Adenylation_DNA_ligase_IV"/>
    <property type="match status" value="1"/>
</dbReference>
<dbReference type="GO" id="GO:0006303">
    <property type="term" value="P:double-strand break repair via nonhomologous end joining"/>
    <property type="evidence" value="ECO:0007669"/>
    <property type="project" value="TreeGrafter"/>
</dbReference>
<keyword evidence="10" id="KW-0460">Magnesium</keyword>
<feature type="compositionally biased region" description="Basic and acidic residues" evidence="17">
    <location>
        <begin position="914"/>
        <end position="928"/>
    </location>
</feature>
<dbReference type="CDD" id="cd18435">
    <property type="entry name" value="BRCT_BRC1_like_rpt1"/>
    <property type="match status" value="1"/>
</dbReference>
<evidence type="ECO:0000256" key="15">
    <source>
        <dbReference type="RuleBase" id="RU000617"/>
    </source>
</evidence>
<keyword evidence="21" id="KW-1185">Reference proteome</keyword>
<dbReference type="GO" id="GO:0071897">
    <property type="term" value="P:DNA biosynthetic process"/>
    <property type="evidence" value="ECO:0007669"/>
    <property type="project" value="InterPro"/>
</dbReference>
<keyword evidence="4 15" id="KW-0436">Ligase</keyword>
<evidence type="ECO:0000256" key="4">
    <source>
        <dbReference type="ARBA" id="ARBA00022598"/>
    </source>
</evidence>
<evidence type="ECO:0000256" key="9">
    <source>
        <dbReference type="ARBA" id="ARBA00022840"/>
    </source>
</evidence>
<feature type="compositionally biased region" description="Acidic residues" evidence="17">
    <location>
        <begin position="904"/>
        <end position="913"/>
    </location>
</feature>
<dbReference type="SUPFAM" id="SSF56091">
    <property type="entry name" value="DNA ligase/mRNA capping enzyme, catalytic domain"/>
    <property type="match status" value="1"/>
</dbReference>
<dbReference type="InterPro" id="IPR036420">
    <property type="entry name" value="BRCT_dom_sf"/>
</dbReference>
<sequence length="1093" mass="124163">MSSRWHRGHRQSPSRVPNPSQDDPDLVSASQPDPPAHAPSSLDRPADCYNRFSTPPFALLCTMMDRLRNEEAGKRKDTLTRFMELWRIKVGNDLYPLIRLLLPDRDRERPVYNLKEAMLGRCYIEVLGIDKHSEAAQRLIKWKQPVDGQSDSHSGDFARVCYHEIAARSTVEEGKLSIEALNSLLDQLAAGRMKQSEYVPILRKINQQCTPVEQEWIIRIILKDLRISIREKGVFACFHPDAADLFNVCSDLKRVCWTLYKPEIRLEKNQTHIELFRSFLPQLCYRSPSSSHEAIARLVGAPKTEFIMEEKLDGERMQLHMRGSGAQWYYCSRKAKDYTYLYGAHLGEGSLTPHIASAFQDGVRNIILDGEMLVWDPALEKYLAFGTLKTAALDRTKDVSAPRPCFKVFDILYLNDHVLTQSRLDERKRLLHSGKIFKDLDHYQGRLEFAEEQRGKSGLDIRAMLERILETKGEGLVVKRLESVYQTNSRGADWVKVKPEYSDQMGENLDLLVLGGWWGKGGRTGKISSLLCGLRIQQDPEEPGQIPEFKTFVKIGSGMSYEDYEWILNKHKDHWKPFDRTRPPKFLHLGATGLDDKPDVYISPQNSFVVEVKASEIVPAVGNFAIGYTMRFPRCRYIYWDKASRDHPTGDDSQDRDMWNSLSVNEFLALLDRPTKRYADDENGSKWRKKRRVAPKKKVQLMSSAQGQKLANSEVQSGIFQGMTFFIPVGDASHKKSELETLVHKYGGDFTQAQLADLSAYVIAPTDRNVRVKAEIKKGVSVIKPEWLFESIKRGHPLPLVKELLLWASDEAKGGRYYNTSVAELDKISLVRDRTGEGVTPDTEGDGTDTPDAEGSVQSRHHGEHEEPGQRQRGIQRSRERIDLESEWGLHRSQPASVDTEDARADDDEAETDPDTKSSKDFEVRPRYESMIYVDPLQPLSDAESHGSDPEENDTRLLPVLDSNAAGNSPIGAESGADAYDEDKIFLHLVFYIDTPENAAKNGLNQSDAPSDASRRLESAEELIKNNGGRIVDDITEPKLTHIVMDDEDSGRYAEIIRKTAKPKRKHIVLPSWVQECVEEETLMNEDGERLHC</sequence>
<evidence type="ECO:0000256" key="8">
    <source>
        <dbReference type="ARBA" id="ARBA00022763"/>
    </source>
</evidence>
<dbReference type="Pfam" id="PF16589">
    <property type="entry name" value="BRCT_2"/>
    <property type="match status" value="2"/>
</dbReference>
<comment type="catalytic activity">
    <reaction evidence="14 15">
        <text>ATP + (deoxyribonucleotide)n-3'-hydroxyl + 5'-phospho-(deoxyribonucleotide)m = (deoxyribonucleotide)n+m + AMP + diphosphate.</text>
        <dbReference type="EC" id="6.5.1.1"/>
    </reaction>
</comment>
<feature type="compositionally biased region" description="Basic residues" evidence="17">
    <location>
        <begin position="1"/>
        <end position="12"/>
    </location>
</feature>
<keyword evidence="6" id="KW-0677">Repeat</keyword>
<evidence type="ECO:0000313" key="21">
    <source>
        <dbReference type="Proteomes" id="UP000193986"/>
    </source>
</evidence>
<dbReference type="GO" id="GO:0003677">
    <property type="term" value="F:DNA binding"/>
    <property type="evidence" value="ECO:0007669"/>
    <property type="project" value="InterPro"/>
</dbReference>
<dbReference type="EMBL" id="MCFC01000003">
    <property type="protein sequence ID" value="ORY34235.1"/>
    <property type="molecule type" value="Genomic_DNA"/>
</dbReference>
<reference evidence="20 21" key="1">
    <citation type="submission" date="2016-07" db="EMBL/GenBank/DDBJ databases">
        <title>Pervasive Adenine N6-methylation of Active Genes in Fungi.</title>
        <authorList>
            <consortium name="DOE Joint Genome Institute"/>
            <person name="Mondo S.J."/>
            <person name="Dannebaum R.O."/>
            <person name="Kuo R.C."/>
            <person name="Labutti K."/>
            <person name="Haridas S."/>
            <person name="Kuo A."/>
            <person name="Salamov A."/>
            <person name="Ahrendt S.R."/>
            <person name="Lipzen A."/>
            <person name="Sullivan W."/>
            <person name="Andreopoulos W.B."/>
            <person name="Clum A."/>
            <person name="Lindquist E."/>
            <person name="Daum C."/>
            <person name="Ramamoorthy G.K."/>
            <person name="Gryganskyi A."/>
            <person name="Culley D."/>
            <person name="Magnuson J.K."/>
            <person name="James T.Y."/>
            <person name="O'Malley M.A."/>
            <person name="Stajich J.E."/>
            <person name="Spatafora J.W."/>
            <person name="Visel A."/>
            <person name="Grigoriev I.V."/>
        </authorList>
    </citation>
    <scope>NUCLEOTIDE SEQUENCE [LARGE SCALE GENOMIC DNA]</scope>
    <source>
        <strain evidence="20 21">68-887.2</strain>
    </source>
</reference>
<comment type="similarity">
    <text evidence="3 16">Belongs to the ATP-dependent DNA ligase family.</text>
</comment>
<evidence type="ECO:0000256" key="7">
    <source>
        <dbReference type="ARBA" id="ARBA00022741"/>
    </source>
</evidence>
<evidence type="ECO:0000256" key="3">
    <source>
        <dbReference type="ARBA" id="ARBA00007572"/>
    </source>
</evidence>
<dbReference type="InParanoid" id="A0A1Y2BJD6"/>
<dbReference type="Gene3D" id="3.30.470.30">
    <property type="entry name" value="DNA ligase/mRNA capping enzyme"/>
    <property type="match status" value="1"/>
</dbReference>
<keyword evidence="5" id="KW-0479">Metal-binding</keyword>
<dbReference type="PROSITE" id="PS50160">
    <property type="entry name" value="DNA_LIGASE_A3"/>
    <property type="match status" value="1"/>
</dbReference>
<dbReference type="PROSITE" id="PS50172">
    <property type="entry name" value="BRCT"/>
    <property type="match status" value="2"/>
</dbReference>
<dbReference type="SUPFAM" id="SSF50249">
    <property type="entry name" value="Nucleic acid-binding proteins"/>
    <property type="match status" value="1"/>
</dbReference>
<dbReference type="FunCoup" id="A0A1Y2BJD6">
    <property type="interactions" value="224"/>
</dbReference>
<dbReference type="Pfam" id="PF01068">
    <property type="entry name" value="DNA_ligase_A_M"/>
    <property type="match status" value="1"/>
</dbReference>
<dbReference type="GO" id="GO:0003910">
    <property type="term" value="F:DNA ligase (ATP) activity"/>
    <property type="evidence" value="ECO:0007669"/>
    <property type="project" value="UniProtKB-EC"/>
</dbReference>
<feature type="domain" description="BRCT" evidence="19">
    <location>
        <begin position="715"/>
        <end position="805"/>
    </location>
</feature>
<evidence type="ECO:0000256" key="16">
    <source>
        <dbReference type="RuleBase" id="RU004196"/>
    </source>
</evidence>
<keyword evidence="13" id="KW-0539">Nucleus</keyword>
<dbReference type="PANTHER" id="PTHR45997:SF1">
    <property type="entry name" value="DNA LIGASE 4"/>
    <property type="match status" value="1"/>
</dbReference>
<name>A0A1Y2BJD6_9TREE</name>
<dbReference type="GO" id="GO:0005524">
    <property type="term" value="F:ATP binding"/>
    <property type="evidence" value="ECO:0007669"/>
    <property type="project" value="UniProtKB-KW"/>
</dbReference>
<feature type="compositionally biased region" description="Acidic residues" evidence="17">
    <location>
        <begin position="843"/>
        <end position="852"/>
    </location>
</feature>
<evidence type="ECO:0000256" key="17">
    <source>
        <dbReference type="SAM" id="MobiDB-lite"/>
    </source>
</evidence>
<dbReference type="InterPro" id="IPR012310">
    <property type="entry name" value="DNA_ligase_ATP-dep_cent"/>
</dbReference>
<organism evidence="20 21">
    <name type="scientific">Naematelia encephala</name>
    <dbReference type="NCBI Taxonomy" id="71784"/>
    <lineage>
        <taxon>Eukaryota</taxon>
        <taxon>Fungi</taxon>
        <taxon>Dikarya</taxon>
        <taxon>Basidiomycota</taxon>
        <taxon>Agaricomycotina</taxon>
        <taxon>Tremellomycetes</taxon>
        <taxon>Tremellales</taxon>
        <taxon>Naemateliaceae</taxon>
        <taxon>Naematelia</taxon>
    </lineage>
</organism>
<evidence type="ECO:0000259" key="19">
    <source>
        <dbReference type="PROSITE" id="PS50172"/>
    </source>
</evidence>
<evidence type="ECO:0000256" key="6">
    <source>
        <dbReference type="ARBA" id="ARBA00022737"/>
    </source>
</evidence>
<comment type="subcellular location">
    <subcellularLocation>
        <location evidence="2">Nucleus</location>
    </subcellularLocation>
</comment>
<keyword evidence="8 15" id="KW-0227">DNA damage</keyword>
<dbReference type="PANTHER" id="PTHR45997">
    <property type="entry name" value="DNA LIGASE 4"/>
    <property type="match status" value="1"/>
</dbReference>
<comment type="caution">
    <text evidence="20">The sequence shown here is derived from an EMBL/GenBank/DDBJ whole genome shotgun (WGS) entry which is preliminary data.</text>
</comment>
<evidence type="ECO:0000259" key="18">
    <source>
        <dbReference type="PROSITE" id="PS50160"/>
    </source>
</evidence>
<feature type="compositionally biased region" description="Basic and acidic residues" evidence="17">
    <location>
        <begin position="877"/>
        <end position="890"/>
    </location>
</feature>
<keyword evidence="7 15" id="KW-0547">Nucleotide-binding</keyword>